<dbReference type="Proteomes" id="UP001474120">
    <property type="component" value="Unassembled WGS sequence"/>
</dbReference>
<evidence type="ECO:0000313" key="4">
    <source>
        <dbReference type="Proteomes" id="UP001474120"/>
    </source>
</evidence>
<comment type="caution">
    <text evidence="3">The sequence shown here is derived from an EMBL/GenBank/DDBJ whole genome shotgun (WGS) entry which is preliminary data.</text>
</comment>
<gene>
    <name evidence="3" type="ORF">AABB81_00530</name>
</gene>
<dbReference type="EC" id="6.3.4.15" evidence="3"/>
<reference evidence="3 4" key="1">
    <citation type="submission" date="2024-04" db="EMBL/GenBank/DDBJ databases">
        <title>whole genome sequencing of Lutimonas vermicola strain IMCC1616.</title>
        <authorList>
            <person name="Bae S.S."/>
        </authorList>
    </citation>
    <scope>NUCLEOTIDE SEQUENCE [LARGE SCALE GENOMIC DNA]</scope>
    <source>
        <strain evidence="3 4">IMCC1616</strain>
    </source>
</reference>
<dbReference type="RefSeq" id="WP_342157890.1">
    <property type="nucleotide sequence ID" value="NZ_JBCDNA010000001.1"/>
</dbReference>
<keyword evidence="4" id="KW-1185">Reference proteome</keyword>
<protein>
    <submittedName>
        <fullName evidence="3">Biotin--[acetyl-CoA-carboxylase] ligase</fullName>
        <ecNumber evidence="3">6.3.4.15</ecNumber>
    </submittedName>
</protein>
<dbReference type="EMBL" id="JBCDNA010000001">
    <property type="protein sequence ID" value="MEL4454362.1"/>
    <property type="molecule type" value="Genomic_DNA"/>
</dbReference>
<dbReference type="CDD" id="cd16442">
    <property type="entry name" value="BPL"/>
    <property type="match status" value="1"/>
</dbReference>
<dbReference type="PROSITE" id="PS51733">
    <property type="entry name" value="BPL_LPL_CATALYTIC"/>
    <property type="match status" value="1"/>
</dbReference>
<evidence type="ECO:0000313" key="3">
    <source>
        <dbReference type="EMBL" id="MEL4454362.1"/>
    </source>
</evidence>
<proteinExistence type="predicted"/>
<keyword evidence="1 3" id="KW-0436">Ligase</keyword>
<dbReference type="InterPro" id="IPR045864">
    <property type="entry name" value="aa-tRNA-synth_II/BPL/LPL"/>
</dbReference>
<evidence type="ECO:0000259" key="2">
    <source>
        <dbReference type="PROSITE" id="PS51733"/>
    </source>
</evidence>
<organism evidence="3 4">
    <name type="scientific">Lutimonas vermicola</name>
    <dbReference type="NCBI Taxonomy" id="414288"/>
    <lineage>
        <taxon>Bacteria</taxon>
        <taxon>Pseudomonadati</taxon>
        <taxon>Bacteroidota</taxon>
        <taxon>Flavobacteriia</taxon>
        <taxon>Flavobacteriales</taxon>
        <taxon>Flavobacteriaceae</taxon>
        <taxon>Lutimonas</taxon>
    </lineage>
</organism>
<dbReference type="GO" id="GO:0004077">
    <property type="term" value="F:biotin--[biotin carboxyl-carrier protein] ligase activity"/>
    <property type="evidence" value="ECO:0007669"/>
    <property type="project" value="UniProtKB-EC"/>
</dbReference>
<accession>A0ABU9KYD7</accession>
<dbReference type="Gene3D" id="3.30.930.10">
    <property type="entry name" value="Bira Bifunctional Protein, Domain 2"/>
    <property type="match status" value="1"/>
</dbReference>
<dbReference type="PANTHER" id="PTHR12835:SF5">
    <property type="entry name" value="BIOTIN--PROTEIN LIGASE"/>
    <property type="match status" value="1"/>
</dbReference>
<feature type="domain" description="BPL/LPL catalytic" evidence="2">
    <location>
        <begin position="1"/>
        <end position="182"/>
    </location>
</feature>
<dbReference type="InterPro" id="IPR004143">
    <property type="entry name" value="BPL_LPL_catalytic"/>
</dbReference>
<dbReference type="InterPro" id="IPR004408">
    <property type="entry name" value="Biotin_CoA_COase_ligase"/>
</dbReference>
<name>A0ABU9KYD7_9FLAO</name>
<dbReference type="NCBIfam" id="TIGR00121">
    <property type="entry name" value="birA_ligase"/>
    <property type="match status" value="1"/>
</dbReference>
<evidence type="ECO:0000256" key="1">
    <source>
        <dbReference type="ARBA" id="ARBA00022598"/>
    </source>
</evidence>
<dbReference type="Pfam" id="PF03099">
    <property type="entry name" value="BPL_LplA_LipB"/>
    <property type="match status" value="1"/>
</dbReference>
<dbReference type="PANTHER" id="PTHR12835">
    <property type="entry name" value="BIOTIN PROTEIN LIGASE"/>
    <property type="match status" value="1"/>
</dbReference>
<sequence>MYLFKLDATDSTNSYLKEMSKNKELGKWTVVTADFQSQGRGQKGAVWQSDKGKNLICSILVRYDDFDAEDQFMINCAVSVGIYHYLSRYSLPKLAVKWPNDIMSVSKKLGGILIENTISANKISQSIIGIGININQVNFPADLPLAVSIKNITKTETPRDVFLQDLLNAIQNKFELIFEKKYDELWNQYEACLYRKNKPHMFENDRGEQFMGIIRGVTKQGMLRIERDTESTETYDFKEVIYM</sequence>
<dbReference type="SUPFAM" id="SSF55681">
    <property type="entry name" value="Class II aaRS and biotin synthetases"/>
    <property type="match status" value="1"/>
</dbReference>